<dbReference type="InterPro" id="IPR000515">
    <property type="entry name" value="MetI-like"/>
</dbReference>
<reference evidence="9 10" key="1">
    <citation type="submission" date="2024-06" db="EMBL/GenBank/DDBJ databases">
        <title>Thioclava kandeliae sp. nov. from a rhizosphere soil sample of Kandelia candel in a mangrove.</title>
        <authorList>
            <person name="Mu T."/>
        </authorList>
    </citation>
    <scope>NUCLEOTIDE SEQUENCE [LARGE SCALE GENOMIC DNA]</scope>
    <source>
        <strain evidence="9 10">CPCC 100088</strain>
    </source>
</reference>
<dbReference type="PROSITE" id="PS50928">
    <property type="entry name" value="ABC_TM1"/>
    <property type="match status" value="1"/>
</dbReference>
<keyword evidence="6 7" id="KW-0472">Membrane</keyword>
<dbReference type="Gene3D" id="1.10.3720.10">
    <property type="entry name" value="MetI-like"/>
    <property type="match status" value="1"/>
</dbReference>
<evidence type="ECO:0000256" key="5">
    <source>
        <dbReference type="ARBA" id="ARBA00022989"/>
    </source>
</evidence>
<comment type="caution">
    <text evidence="9">The sequence shown here is derived from an EMBL/GenBank/DDBJ whole genome shotgun (WGS) entry which is preliminary data.</text>
</comment>
<keyword evidence="10" id="KW-1185">Reference proteome</keyword>
<evidence type="ECO:0000256" key="7">
    <source>
        <dbReference type="RuleBase" id="RU363032"/>
    </source>
</evidence>
<comment type="similarity">
    <text evidence="7">Belongs to the binding-protein-dependent transport system permease family.</text>
</comment>
<dbReference type="Pfam" id="PF00528">
    <property type="entry name" value="BPD_transp_1"/>
    <property type="match status" value="1"/>
</dbReference>
<dbReference type="PANTHER" id="PTHR43163">
    <property type="entry name" value="DIPEPTIDE TRANSPORT SYSTEM PERMEASE PROTEIN DPPB-RELATED"/>
    <property type="match status" value="1"/>
</dbReference>
<dbReference type="Pfam" id="PF19300">
    <property type="entry name" value="BPD_transp_1_N"/>
    <property type="match status" value="1"/>
</dbReference>
<feature type="transmembrane region" description="Helical" evidence="7">
    <location>
        <begin position="286"/>
        <end position="307"/>
    </location>
</feature>
<keyword evidence="5 7" id="KW-1133">Transmembrane helix</keyword>
<dbReference type="SUPFAM" id="SSF161098">
    <property type="entry name" value="MetI-like"/>
    <property type="match status" value="1"/>
</dbReference>
<feature type="transmembrane region" description="Helical" evidence="7">
    <location>
        <begin position="247"/>
        <end position="266"/>
    </location>
</feature>
<protein>
    <submittedName>
        <fullName evidence="9">ABC transporter permease</fullName>
    </submittedName>
</protein>
<dbReference type="PANTHER" id="PTHR43163:SF3">
    <property type="entry name" value="PEPTIDE ABC TRANSPORTER PERMEASE PROTEIN"/>
    <property type="match status" value="1"/>
</dbReference>
<proteinExistence type="inferred from homology"/>
<evidence type="ECO:0000256" key="1">
    <source>
        <dbReference type="ARBA" id="ARBA00004651"/>
    </source>
</evidence>
<sequence>MIALILKRIVLGLLTLWLVATLVFLVSGSLPGDAAASFLGQDATPETLAALRAKMGLDQSELMRYLHWLGGIAHGDFGVSLVDGRPVTEVISTRLGNSLLLAGLSTLVAIPVSLVLGIASAMRPNSVFDRLTTFLSIIALSTPSFLIATVIVLVLSVWTGWFPALSSIDRVTSFGGLLHTMALPVIALSLSVIGQMARMTRAILLQQMNEPYVETAVLKGSTSLRATVFHALPNVAGPIVNASALSLNALISGVVFVEVIFAYPGLTKLMVDSVSNRDLPLMQACALIFCAGFLVLVLIADVIAILANPKLRSA</sequence>
<dbReference type="CDD" id="cd06261">
    <property type="entry name" value="TM_PBP2"/>
    <property type="match status" value="1"/>
</dbReference>
<evidence type="ECO:0000256" key="2">
    <source>
        <dbReference type="ARBA" id="ARBA00022448"/>
    </source>
</evidence>
<evidence type="ECO:0000256" key="3">
    <source>
        <dbReference type="ARBA" id="ARBA00022475"/>
    </source>
</evidence>
<feature type="transmembrane region" description="Helical" evidence="7">
    <location>
        <begin position="173"/>
        <end position="193"/>
    </location>
</feature>
<comment type="subcellular location">
    <subcellularLocation>
        <location evidence="1 7">Cell membrane</location>
        <topology evidence="1 7">Multi-pass membrane protein</topology>
    </subcellularLocation>
</comment>
<organism evidence="9 10">
    <name type="scientific">Thioclava kandeliae</name>
    <dbReference type="NCBI Taxonomy" id="3070818"/>
    <lineage>
        <taxon>Bacteria</taxon>
        <taxon>Pseudomonadati</taxon>
        <taxon>Pseudomonadota</taxon>
        <taxon>Alphaproteobacteria</taxon>
        <taxon>Rhodobacterales</taxon>
        <taxon>Paracoccaceae</taxon>
        <taxon>Thioclava</taxon>
    </lineage>
</organism>
<dbReference type="EMBL" id="JAYWLC010000008">
    <property type="protein sequence ID" value="MER5172498.1"/>
    <property type="molecule type" value="Genomic_DNA"/>
</dbReference>
<evidence type="ECO:0000313" key="9">
    <source>
        <dbReference type="EMBL" id="MER5172498.1"/>
    </source>
</evidence>
<keyword evidence="4 7" id="KW-0812">Transmembrane</keyword>
<evidence type="ECO:0000259" key="8">
    <source>
        <dbReference type="PROSITE" id="PS50928"/>
    </source>
</evidence>
<feature type="transmembrane region" description="Helical" evidence="7">
    <location>
        <begin position="99"/>
        <end position="122"/>
    </location>
</feature>
<feature type="domain" description="ABC transmembrane type-1" evidence="8">
    <location>
        <begin position="95"/>
        <end position="300"/>
    </location>
</feature>
<keyword evidence="3" id="KW-1003">Cell membrane</keyword>
<evidence type="ECO:0000256" key="4">
    <source>
        <dbReference type="ARBA" id="ARBA00022692"/>
    </source>
</evidence>
<evidence type="ECO:0000256" key="6">
    <source>
        <dbReference type="ARBA" id="ARBA00023136"/>
    </source>
</evidence>
<gene>
    <name evidence="9" type="ORF">VSX56_12000</name>
</gene>
<accession>A0ABV1SHX5</accession>
<dbReference type="InterPro" id="IPR035906">
    <property type="entry name" value="MetI-like_sf"/>
</dbReference>
<keyword evidence="2 7" id="KW-0813">Transport</keyword>
<evidence type="ECO:0000313" key="10">
    <source>
        <dbReference type="Proteomes" id="UP001438953"/>
    </source>
</evidence>
<name>A0ABV1SHX5_9RHOB</name>
<dbReference type="Proteomes" id="UP001438953">
    <property type="component" value="Unassembled WGS sequence"/>
</dbReference>
<dbReference type="InterPro" id="IPR045621">
    <property type="entry name" value="BPD_transp_1_N"/>
</dbReference>
<feature type="transmembrane region" description="Helical" evidence="7">
    <location>
        <begin position="134"/>
        <end position="161"/>
    </location>
</feature>
<dbReference type="RefSeq" id="WP_350937361.1">
    <property type="nucleotide sequence ID" value="NZ_JAYWLC010000008.1"/>
</dbReference>